<organism evidence="1 2">
    <name type="scientific">Sinobacterium caligoides</name>
    <dbReference type="NCBI Taxonomy" id="933926"/>
    <lineage>
        <taxon>Bacteria</taxon>
        <taxon>Pseudomonadati</taxon>
        <taxon>Pseudomonadota</taxon>
        <taxon>Gammaproteobacteria</taxon>
        <taxon>Cellvibrionales</taxon>
        <taxon>Spongiibacteraceae</taxon>
        <taxon>Sinobacterium</taxon>
    </lineage>
</organism>
<sequence length="47" mass="5228">MSIATIQLTANRPAKDCHPAANRFRHNHCLTTKKLARVARHYGAASQ</sequence>
<dbReference type="AlphaFoldDB" id="A0A3N2DR19"/>
<comment type="caution">
    <text evidence="1">The sequence shown here is derived from an EMBL/GenBank/DDBJ whole genome shotgun (WGS) entry which is preliminary data.</text>
</comment>
<name>A0A3N2DR19_9GAMM</name>
<gene>
    <name evidence="1" type="ORF">EDC56_2190</name>
</gene>
<accession>A0A3N2DR19</accession>
<proteinExistence type="predicted"/>
<evidence type="ECO:0000313" key="2">
    <source>
        <dbReference type="Proteomes" id="UP000275394"/>
    </source>
</evidence>
<keyword evidence="2" id="KW-1185">Reference proteome</keyword>
<dbReference type="Proteomes" id="UP000275394">
    <property type="component" value="Unassembled WGS sequence"/>
</dbReference>
<dbReference type="EMBL" id="RKHR01000004">
    <property type="protein sequence ID" value="ROS01745.1"/>
    <property type="molecule type" value="Genomic_DNA"/>
</dbReference>
<evidence type="ECO:0000313" key="1">
    <source>
        <dbReference type="EMBL" id="ROS01745.1"/>
    </source>
</evidence>
<protein>
    <submittedName>
        <fullName evidence="1">Uncharacterized protein</fullName>
    </submittedName>
</protein>
<reference evidence="1 2" key="1">
    <citation type="submission" date="2018-11" db="EMBL/GenBank/DDBJ databases">
        <title>Genomic Encyclopedia of Type Strains, Phase IV (KMG-IV): sequencing the most valuable type-strain genomes for metagenomic binning, comparative biology and taxonomic classification.</title>
        <authorList>
            <person name="Goeker M."/>
        </authorList>
    </citation>
    <scope>NUCLEOTIDE SEQUENCE [LARGE SCALE GENOMIC DNA]</scope>
    <source>
        <strain evidence="1 2">DSM 100316</strain>
    </source>
</reference>